<sequence length="272" mass="28402">MSTIIMSQCWPLEGMSIAQKAVLISLADNANDQGVCWPSIATIARRVCASDRAVQNAIKWLESAKVVTANRANGRHTSYTLTPAAYSPPKEMHPEGNAPAKQIHPTPAGDSGDPRTGFGGPPNEVPTNRKEPSVNRKGTVIGDGDAVAGVSSADSAEDDGKPLTIKDLVDEGIPRQIAKDWMAVRKGKKQTALTPTAWAAVKREADKAGITVTAAVTHAVEAGWAGFKAKWLANEGAAAAASGTGAGPNKQEQLEHRNRAVAERLAAATGGM</sequence>
<dbReference type="InterPro" id="IPR036388">
    <property type="entry name" value="WH-like_DNA-bd_sf"/>
</dbReference>
<feature type="compositionally biased region" description="Low complexity" evidence="1">
    <location>
        <begin position="142"/>
        <end position="154"/>
    </location>
</feature>
<dbReference type="RefSeq" id="WP_150587109.1">
    <property type="nucleotide sequence ID" value="NZ_CABPSE010000026.1"/>
</dbReference>
<evidence type="ECO:0000256" key="1">
    <source>
        <dbReference type="SAM" id="MobiDB-lite"/>
    </source>
</evidence>
<dbReference type="AlphaFoldDB" id="A0A5E4YX44"/>
<name>A0A5E4YX44_9BURK</name>
<keyword evidence="3" id="KW-1185">Reference proteome</keyword>
<dbReference type="Pfam" id="PF13730">
    <property type="entry name" value="HTH_36"/>
    <property type="match status" value="1"/>
</dbReference>
<gene>
    <name evidence="2" type="ORF">PCO31111_04863</name>
</gene>
<evidence type="ECO:0000313" key="3">
    <source>
        <dbReference type="Proteomes" id="UP000383971"/>
    </source>
</evidence>
<dbReference type="Gene3D" id="1.10.10.10">
    <property type="entry name" value="Winged helix-like DNA-binding domain superfamily/Winged helix DNA-binding domain"/>
    <property type="match status" value="1"/>
</dbReference>
<dbReference type="SUPFAM" id="SSF46785">
    <property type="entry name" value="Winged helix' DNA-binding domain"/>
    <property type="match status" value="1"/>
</dbReference>
<feature type="region of interest" description="Disordered" evidence="1">
    <location>
        <begin position="79"/>
        <end position="159"/>
    </location>
</feature>
<proteinExistence type="predicted"/>
<organism evidence="2 3">
    <name type="scientific">Pandoraea communis</name>
    <dbReference type="NCBI Taxonomy" id="2508297"/>
    <lineage>
        <taxon>Bacteria</taxon>
        <taxon>Pseudomonadati</taxon>
        <taxon>Pseudomonadota</taxon>
        <taxon>Betaproteobacteria</taxon>
        <taxon>Burkholderiales</taxon>
        <taxon>Burkholderiaceae</taxon>
        <taxon>Pandoraea</taxon>
    </lineage>
</organism>
<dbReference type="InterPro" id="IPR036390">
    <property type="entry name" value="WH_DNA-bd_sf"/>
</dbReference>
<protein>
    <recommendedName>
        <fullName evidence="4">Helix-turn-helix domain-containing protein</fullName>
    </recommendedName>
</protein>
<accession>A0A5E4YX44</accession>
<reference evidence="2 3" key="1">
    <citation type="submission" date="2019-08" db="EMBL/GenBank/DDBJ databases">
        <authorList>
            <person name="Peeters C."/>
        </authorList>
    </citation>
    <scope>NUCLEOTIDE SEQUENCE [LARGE SCALE GENOMIC DNA]</scope>
    <source>
        <strain evidence="2 3">LMG 31111</strain>
    </source>
</reference>
<dbReference type="EMBL" id="CABPSE010000026">
    <property type="protein sequence ID" value="VVE53082.1"/>
    <property type="molecule type" value="Genomic_DNA"/>
</dbReference>
<evidence type="ECO:0000313" key="2">
    <source>
        <dbReference type="EMBL" id="VVE53082.1"/>
    </source>
</evidence>
<dbReference type="Proteomes" id="UP000383971">
    <property type="component" value="Unassembled WGS sequence"/>
</dbReference>
<evidence type="ECO:0008006" key="4">
    <source>
        <dbReference type="Google" id="ProtNLM"/>
    </source>
</evidence>